<keyword evidence="6 11" id="KW-0798">TonB box</keyword>
<dbReference type="InterPro" id="IPR037066">
    <property type="entry name" value="Plug_dom_sf"/>
</dbReference>
<feature type="domain" description="TonB-dependent receptor plug" evidence="13">
    <location>
        <begin position="42"/>
        <end position="135"/>
    </location>
</feature>
<dbReference type="PANTHER" id="PTHR30069">
    <property type="entry name" value="TONB-DEPENDENT OUTER MEMBRANE RECEPTOR"/>
    <property type="match status" value="1"/>
</dbReference>
<dbReference type="InterPro" id="IPR036942">
    <property type="entry name" value="Beta-barrel_TonB_sf"/>
</dbReference>
<dbReference type="GO" id="GO:0044718">
    <property type="term" value="P:siderophore transmembrane transport"/>
    <property type="evidence" value="ECO:0007669"/>
    <property type="project" value="TreeGrafter"/>
</dbReference>
<evidence type="ECO:0000256" key="7">
    <source>
        <dbReference type="ARBA" id="ARBA00023136"/>
    </source>
</evidence>
<keyword evidence="7 10" id="KW-0472">Membrane</keyword>
<accession>A0A9D9HVC0</accession>
<evidence type="ECO:0000256" key="3">
    <source>
        <dbReference type="ARBA" id="ARBA00022452"/>
    </source>
</evidence>
<evidence type="ECO:0000256" key="10">
    <source>
        <dbReference type="PROSITE-ProRule" id="PRU01360"/>
    </source>
</evidence>
<evidence type="ECO:0000313" key="14">
    <source>
        <dbReference type="EMBL" id="MBO8460710.1"/>
    </source>
</evidence>
<dbReference type="InterPro" id="IPR039426">
    <property type="entry name" value="TonB-dep_rcpt-like"/>
</dbReference>
<evidence type="ECO:0000256" key="4">
    <source>
        <dbReference type="ARBA" id="ARBA00022692"/>
    </source>
</evidence>
<evidence type="ECO:0000256" key="2">
    <source>
        <dbReference type="ARBA" id="ARBA00022448"/>
    </source>
</evidence>
<dbReference type="PANTHER" id="PTHR30069:SF29">
    <property type="entry name" value="HEMOGLOBIN AND HEMOGLOBIN-HAPTOGLOBIN-BINDING PROTEIN 1-RELATED"/>
    <property type="match status" value="1"/>
</dbReference>
<dbReference type="InterPro" id="IPR012910">
    <property type="entry name" value="Plug_dom"/>
</dbReference>
<keyword evidence="8 14" id="KW-0675">Receptor</keyword>
<keyword evidence="2 10" id="KW-0813">Transport</keyword>
<dbReference type="Pfam" id="PF00593">
    <property type="entry name" value="TonB_dep_Rec_b-barrel"/>
    <property type="match status" value="1"/>
</dbReference>
<evidence type="ECO:0000256" key="1">
    <source>
        <dbReference type="ARBA" id="ARBA00004571"/>
    </source>
</evidence>
<dbReference type="EMBL" id="JADIMG010000097">
    <property type="protein sequence ID" value="MBO8460710.1"/>
    <property type="molecule type" value="Genomic_DNA"/>
</dbReference>
<evidence type="ECO:0000256" key="5">
    <source>
        <dbReference type="ARBA" id="ARBA00022729"/>
    </source>
</evidence>
<comment type="subcellular location">
    <subcellularLocation>
        <location evidence="1 10">Cell outer membrane</location>
        <topology evidence="1 10">Multi-pass membrane protein</topology>
    </subcellularLocation>
</comment>
<sequence length="678" mass="77536">MYGYSDTTYYSMGVVSGASRLDSIQEIQEVYVTGHTQKEVISSQKLDGTRLEGLNSFSVADAIRYFSGVQIKDYGGVGGIKTVDIRSMGTNQMGVFYDGIQLGNAQNGQVDLGKFSLDNIESISLYNGQKSEIFQSAKDYGSAGTIYIRTRKPKFAKGKKYNIQLTMKGGSFGLANPSLLWEQKISENVSSSLNAEYTYATGRYKFRYRKVLHDGTIAWDTTAIRENGDVNALRIEGGFFGYIPQGKWHVKAYFYDSERGIPGAIVNNVWTNSQRQWDRNAFVQGSYQQELFKGYEFMFNGKYANDYMRYLNPDTTLMYIDNSFVQQEIYLSVVNKYSIFKEWDVSLSADYQWNILDADLRDFVYPRRNTLLVAAATAFDIWHIKGQASVLGTFVFENVTRKSLLNGSDIIAGQEATPENTYAVTPAAFLSYNPFEGFDIHAFYKRIFRMPTFNDLYYTDIGNISLKPEYTTQYDLGVQYVKEFRKSYFRKLALKADGYFNQVENKIIAVPKGNGQYRWMMMNLGYVEITGVDISSDILMVFPYDIQLGLHINYTYQEAKDLTDPTDNDPVSGTYGGQIAYIPWHSGSVTGNLSYKTWGLNYSFIYVGERYHNSSNILANHEQPWYTHDLALSKEFQFKKWKLKLSVEVNNVFDQQYEVILNYPMPGRNYKGIIKCTF</sequence>
<dbReference type="AlphaFoldDB" id="A0A9D9HVC0"/>
<keyword evidence="3 10" id="KW-1134">Transmembrane beta strand</keyword>
<evidence type="ECO:0000256" key="11">
    <source>
        <dbReference type="RuleBase" id="RU003357"/>
    </source>
</evidence>
<name>A0A9D9HVC0_9BACT</name>
<feature type="domain" description="TonB-dependent receptor-like beta-barrel" evidence="12">
    <location>
        <begin position="213"/>
        <end position="652"/>
    </location>
</feature>
<evidence type="ECO:0000313" key="15">
    <source>
        <dbReference type="Proteomes" id="UP000823641"/>
    </source>
</evidence>
<dbReference type="Gene3D" id="2.40.170.20">
    <property type="entry name" value="TonB-dependent receptor, beta-barrel domain"/>
    <property type="match status" value="1"/>
</dbReference>
<evidence type="ECO:0000259" key="12">
    <source>
        <dbReference type="Pfam" id="PF00593"/>
    </source>
</evidence>
<dbReference type="Proteomes" id="UP000823641">
    <property type="component" value="Unassembled WGS sequence"/>
</dbReference>
<comment type="similarity">
    <text evidence="10 11">Belongs to the TonB-dependent receptor family.</text>
</comment>
<protein>
    <submittedName>
        <fullName evidence="14">TonB-dependent receptor</fullName>
    </submittedName>
</protein>
<organism evidence="14 15">
    <name type="scientific">Candidatus Gallipaludibacter merdavium</name>
    <dbReference type="NCBI Taxonomy" id="2840839"/>
    <lineage>
        <taxon>Bacteria</taxon>
        <taxon>Pseudomonadati</taxon>
        <taxon>Bacteroidota</taxon>
        <taxon>Bacteroidia</taxon>
        <taxon>Bacteroidales</taxon>
        <taxon>Candidatus Gallipaludibacter</taxon>
    </lineage>
</organism>
<reference evidence="14" key="1">
    <citation type="submission" date="2020-10" db="EMBL/GenBank/DDBJ databases">
        <authorList>
            <person name="Gilroy R."/>
        </authorList>
    </citation>
    <scope>NUCLEOTIDE SEQUENCE</scope>
    <source>
        <strain evidence="14">G3-3990</strain>
    </source>
</reference>
<comment type="caution">
    <text evidence="14">The sequence shown here is derived from an EMBL/GenBank/DDBJ whole genome shotgun (WGS) entry which is preliminary data.</text>
</comment>
<dbReference type="GO" id="GO:0015344">
    <property type="term" value="F:siderophore uptake transmembrane transporter activity"/>
    <property type="evidence" value="ECO:0007669"/>
    <property type="project" value="TreeGrafter"/>
</dbReference>
<keyword evidence="4 10" id="KW-0812">Transmembrane</keyword>
<evidence type="ECO:0000256" key="8">
    <source>
        <dbReference type="ARBA" id="ARBA00023170"/>
    </source>
</evidence>
<evidence type="ECO:0000256" key="6">
    <source>
        <dbReference type="ARBA" id="ARBA00023077"/>
    </source>
</evidence>
<gene>
    <name evidence="14" type="ORF">IAA73_10350</name>
</gene>
<dbReference type="InterPro" id="IPR000531">
    <property type="entry name" value="Beta-barrel_TonB"/>
</dbReference>
<dbReference type="GO" id="GO:0009279">
    <property type="term" value="C:cell outer membrane"/>
    <property type="evidence" value="ECO:0007669"/>
    <property type="project" value="UniProtKB-SubCell"/>
</dbReference>
<dbReference type="Pfam" id="PF07715">
    <property type="entry name" value="Plug"/>
    <property type="match status" value="1"/>
</dbReference>
<reference evidence="14" key="2">
    <citation type="journal article" date="2021" name="PeerJ">
        <title>Extensive microbial diversity within the chicken gut microbiome revealed by metagenomics and culture.</title>
        <authorList>
            <person name="Gilroy R."/>
            <person name="Ravi A."/>
            <person name="Getino M."/>
            <person name="Pursley I."/>
            <person name="Horton D.L."/>
            <person name="Alikhan N.F."/>
            <person name="Baker D."/>
            <person name="Gharbi K."/>
            <person name="Hall N."/>
            <person name="Watson M."/>
            <person name="Adriaenssens E.M."/>
            <person name="Foster-Nyarko E."/>
            <person name="Jarju S."/>
            <person name="Secka A."/>
            <person name="Antonio M."/>
            <person name="Oren A."/>
            <person name="Chaudhuri R.R."/>
            <person name="La Ragione R."/>
            <person name="Hildebrand F."/>
            <person name="Pallen M.J."/>
        </authorList>
    </citation>
    <scope>NUCLEOTIDE SEQUENCE</scope>
    <source>
        <strain evidence="14">G3-3990</strain>
    </source>
</reference>
<keyword evidence="5" id="KW-0732">Signal</keyword>
<dbReference type="Gene3D" id="2.170.130.10">
    <property type="entry name" value="TonB-dependent receptor, plug domain"/>
    <property type="match status" value="1"/>
</dbReference>
<proteinExistence type="inferred from homology"/>
<dbReference type="SUPFAM" id="SSF56935">
    <property type="entry name" value="Porins"/>
    <property type="match status" value="1"/>
</dbReference>
<evidence type="ECO:0000259" key="13">
    <source>
        <dbReference type="Pfam" id="PF07715"/>
    </source>
</evidence>
<evidence type="ECO:0000256" key="9">
    <source>
        <dbReference type="ARBA" id="ARBA00023237"/>
    </source>
</evidence>
<keyword evidence="9 10" id="KW-0998">Cell outer membrane</keyword>
<dbReference type="PROSITE" id="PS52016">
    <property type="entry name" value="TONB_DEPENDENT_REC_3"/>
    <property type="match status" value="1"/>
</dbReference>